<keyword evidence="6" id="KW-0411">Iron-sulfur</keyword>
<protein>
    <recommendedName>
        <fullName evidence="8">Bacterioferritin-associated ferredoxin</fullName>
    </recommendedName>
</protein>
<evidence type="ECO:0000256" key="6">
    <source>
        <dbReference type="ARBA" id="ARBA00023014"/>
    </source>
</evidence>
<evidence type="ECO:0000256" key="2">
    <source>
        <dbReference type="ARBA" id="ARBA00022714"/>
    </source>
</evidence>
<keyword evidence="3" id="KW-0479">Metal-binding</keyword>
<dbReference type="GO" id="GO:0051537">
    <property type="term" value="F:2 iron, 2 sulfur cluster binding"/>
    <property type="evidence" value="ECO:0007669"/>
    <property type="project" value="UniProtKB-KW"/>
</dbReference>
<evidence type="ECO:0000256" key="5">
    <source>
        <dbReference type="ARBA" id="ARBA00023004"/>
    </source>
</evidence>
<evidence type="ECO:0000259" key="10">
    <source>
        <dbReference type="Pfam" id="PF04324"/>
    </source>
</evidence>
<comment type="cofactor">
    <cofactor evidence="7">
        <name>[2Fe-2S] cluster</name>
        <dbReference type="ChEBI" id="CHEBI:190135"/>
    </cofactor>
</comment>
<evidence type="ECO:0000256" key="8">
    <source>
        <dbReference type="ARBA" id="ARBA00039386"/>
    </source>
</evidence>
<keyword evidence="4" id="KW-0249">Electron transport</keyword>
<dbReference type="EMBL" id="AP014936">
    <property type="protein sequence ID" value="BAU49680.1"/>
    <property type="molecule type" value="Genomic_DNA"/>
</dbReference>
<dbReference type="RefSeq" id="WP_096462057.1">
    <property type="nucleotide sequence ID" value="NZ_AP014936.1"/>
</dbReference>
<dbReference type="Gene3D" id="1.10.10.1100">
    <property type="entry name" value="BFD-like [2Fe-2S]-binding domain"/>
    <property type="match status" value="1"/>
</dbReference>
<keyword evidence="1" id="KW-0813">Transport</keyword>
<dbReference type="Pfam" id="PF04324">
    <property type="entry name" value="Fer2_BFD"/>
    <property type="match status" value="1"/>
</dbReference>
<name>A0A1C7AET7_9GAMM</name>
<dbReference type="PANTHER" id="PTHR37424:SF1">
    <property type="entry name" value="BACTERIOFERRITIN-ASSOCIATED FERREDOXIN"/>
    <property type="match status" value="1"/>
</dbReference>
<evidence type="ECO:0000256" key="4">
    <source>
        <dbReference type="ARBA" id="ARBA00022982"/>
    </source>
</evidence>
<keyword evidence="12" id="KW-1185">Reference proteome</keyword>
<dbReference type="Proteomes" id="UP000218899">
    <property type="component" value="Chromosome"/>
</dbReference>
<keyword evidence="5" id="KW-0408">Iron</keyword>
<dbReference type="InterPro" id="IPR052371">
    <property type="entry name" value="BFD-associated_ferredoxin"/>
</dbReference>
<reference evidence="11 12" key="1">
    <citation type="submission" date="2015-08" db="EMBL/GenBank/DDBJ databases">
        <title>Complete genome sequence of Sulfurifustis variabilis.</title>
        <authorList>
            <person name="Miura A."/>
            <person name="Kojima H."/>
            <person name="Fukui M."/>
        </authorList>
    </citation>
    <scope>NUCLEOTIDE SEQUENCE [LARGE SCALE GENOMIC DNA]</scope>
    <source>
        <strain evidence="12">skN76</strain>
    </source>
</reference>
<evidence type="ECO:0000256" key="7">
    <source>
        <dbReference type="ARBA" id="ARBA00034078"/>
    </source>
</evidence>
<comment type="similarity">
    <text evidence="9">Belongs to the Bfd family.</text>
</comment>
<dbReference type="InterPro" id="IPR007419">
    <property type="entry name" value="BFD-like_2Fe2S-bd_dom"/>
</dbReference>
<evidence type="ECO:0000313" key="12">
    <source>
        <dbReference type="Proteomes" id="UP000218899"/>
    </source>
</evidence>
<dbReference type="GO" id="GO:0046872">
    <property type="term" value="F:metal ion binding"/>
    <property type="evidence" value="ECO:0007669"/>
    <property type="project" value="UniProtKB-KW"/>
</dbReference>
<dbReference type="PANTHER" id="PTHR37424">
    <property type="entry name" value="BACTERIOFERRITIN-ASSOCIATED FERREDOXIN"/>
    <property type="match status" value="1"/>
</dbReference>
<dbReference type="AlphaFoldDB" id="A0A1C7AET7"/>
<dbReference type="OrthoDB" id="9815350at2"/>
<evidence type="ECO:0000256" key="1">
    <source>
        <dbReference type="ARBA" id="ARBA00022448"/>
    </source>
</evidence>
<organism evidence="11 12">
    <name type="scientific">Sulfurifustis variabilis</name>
    <dbReference type="NCBI Taxonomy" id="1675686"/>
    <lineage>
        <taxon>Bacteria</taxon>
        <taxon>Pseudomonadati</taxon>
        <taxon>Pseudomonadota</taxon>
        <taxon>Gammaproteobacteria</taxon>
        <taxon>Acidiferrobacterales</taxon>
        <taxon>Acidiferrobacteraceae</taxon>
        <taxon>Sulfurifustis</taxon>
    </lineage>
</organism>
<gene>
    <name evidence="11" type="ORF">SVA_3132</name>
</gene>
<accession>A0A1C7AET7</accession>
<dbReference type="KEGG" id="sva:SVA_3132"/>
<proteinExistence type="inferred from homology"/>
<dbReference type="InterPro" id="IPR041854">
    <property type="entry name" value="BFD-like_2Fe2S-bd_dom_sf"/>
</dbReference>
<sequence length="65" mass="6880">MYVCVCNAVTDGQIREAVCKGACTLKQLCASLGVASRCGRCASHVREVLHEALKVEADGVEERAA</sequence>
<evidence type="ECO:0000256" key="3">
    <source>
        <dbReference type="ARBA" id="ARBA00022723"/>
    </source>
</evidence>
<keyword evidence="2" id="KW-0001">2Fe-2S</keyword>
<feature type="domain" description="BFD-like [2Fe-2S]-binding" evidence="10">
    <location>
        <begin position="2"/>
        <end position="51"/>
    </location>
</feature>
<evidence type="ECO:0000256" key="9">
    <source>
        <dbReference type="ARBA" id="ARBA00046332"/>
    </source>
</evidence>
<evidence type="ECO:0000313" key="11">
    <source>
        <dbReference type="EMBL" id="BAU49680.1"/>
    </source>
</evidence>